<evidence type="ECO:0000256" key="1">
    <source>
        <dbReference type="SAM" id="MobiDB-lite"/>
    </source>
</evidence>
<accession>A0A0N5BHL5</accession>
<keyword evidence="2" id="KW-1185">Reference proteome</keyword>
<dbReference type="WBParaSite" id="SPAL_0000545300.1">
    <property type="protein sequence ID" value="SPAL_0000545300.1"/>
    <property type="gene ID" value="SPAL_0000545300"/>
</dbReference>
<feature type="region of interest" description="Disordered" evidence="1">
    <location>
        <begin position="1"/>
        <end position="42"/>
    </location>
</feature>
<protein>
    <submittedName>
        <fullName evidence="3">NOSIC domain-containing protein</fullName>
    </submittedName>
</protein>
<proteinExistence type="predicted"/>
<sequence>MSVSDDNVSILEYDPATEGSGSTGTNRITKRKRKPKNNVDVVSVPPGEDAVALHIKLLKERENTMEGILGLLELGERVETLLKRTLWAAEADISILEMFSKMHDIHAVRQLYSEKHAAATREAVEEYGIQITPQIRDDLTKQVKASLPKSLDYGVLRTTDEVKTMLQSILNVGAISAQCCISGAGLIIFPAGVAVPNLRQLKIEHLSGAMSGRLPEHLRVANTLKHLRRAVTWSVLLHSAKLRIVIIVQDNRYDEKALIHTESFRKAMFQKRRGIVFHKGPATFKKFAVCRLPSQVRDDHIERKKSRIAIADHLDF</sequence>
<evidence type="ECO:0000313" key="2">
    <source>
        <dbReference type="Proteomes" id="UP000046392"/>
    </source>
</evidence>
<dbReference type="AlphaFoldDB" id="A0A0N5BHL5"/>
<evidence type="ECO:0000313" key="3">
    <source>
        <dbReference type="WBParaSite" id="SPAL_0000545300.1"/>
    </source>
</evidence>
<name>A0A0N5BHL5_STREA</name>
<organism evidence="2 3">
    <name type="scientific">Strongyloides papillosus</name>
    <name type="common">Intestinal threadworm</name>
    <dbReference type="NCBI Taxonomy" id="174720"/>
    <lineage>
        <taxon>Eukaryota</taxon>
        <taxon>Metazoa</taxon>
        <taxon>Ecdysozoa</taxon>
        <taxon>Nematoda</taxon>
        <taxon>Chromadorea</taxon>
        <taxon>Rhabditida</taxon>
        <taxon>Tylenchina</taxon>
        <taxon>Panagrolaimomorpha</taxon>
        <taxon>Strongyloidoidea</taxon>
        <taxon>Strongyloididae</taxon>
        <taxon>Strongyloides</taxon>
    </lineage>
</organism>
<dbReference type="Proteomes" id="UP000046392">
    <property type="component" value="Unplaced"/>
</dbReference>
<reference evidence="3" key="1">
    <citation type="submission" date="2017-02" db="UniProtKB">
        <authorList>
            <consortium name="WormBaseParasite"/>
        </authorList>
    </citation>
    <scope>IDENTIFICATION</scope>
</reference>